<sequence>MVTTTDIKHTLNQYFPDSAYAIEFKSVFRCAYFCTITTTAGNVFTFFKQVCKCFYEYELKSTLVKMPVCFYWDPAQMESVDKVYSISRSSLPIFKFETGFHGSGTWTTAIYNCAVNGSLLKKKSDNSDHWLSYFKYEDGHISTPVLRNQGSELSASPTESNFEGTTWPPHTNMSNVEKPVGKIVVVNVVLFGLCSLFVILIIFRKRLALQVCQRGNQKLKTNKINTKPVVQRDGNSEKNKGKFQNENNTDRDNYVEPWEMRQNIVHMDELCQQDIIDVQTEETET</sequence>
<reference evidence="3" key="1">
    <citation type="submission" date="2018-11" db="EMBL/GenBank/DDBJ databases">
        <authorList>
            <person name="Alioto T."/>
            <person name="Alioto T."/>
        </authorList>
    </citation>
    <scope>NUCLEOTIDE SEQUENCE</scope>
</reference>
<keyword evidence="2" id="KW-0472">Membrane</keyword>
<dbReference type="AlphaFoldDB" id="A0A8B6GU65"/>
<feature type="region of interest" description="Disordered" evidence="1">
    <location>
        <begin position="228"/>
        <end position="253"/>
    </location>
</feature>
<accession>A0A8B6GU65</accession>
<organism evidence="3 4">
    <name type="scientific">Mytilus galloprovincialis</name>
    <name type="common">Mediterranean mussel</name>
    <dbReference type="NCBI Taxonomy" id="29158"/>
    <lineage>
        <taxon>Eukaryota</taxon>
        <taxon>Metazoa</taxon>
        <taxon>Spiralia</taxon>
        <taxon>Lophotrochozoa</taxon>
        <taxon>Mollusca</taxon>
        <taxon>Bivalvia</taxon>
        <taxon>Autobranchia</taxon>
        <taxon>Pteriomorphia</taxon>
        <taxon>Mytilida</taxon>
        <taxon>Mytiloidea</taxon>
        <taxon>Mytilidae</taxon>
        <taxon>Mytilinae</taxon>
        <taxon>Mytilus</taxon>
    </lineage>
</organism>
<feature type="transmembrane region" description="Helical" evidence="2">
    <location>
        <begin position="183"/>
        <end position="203"/>
    </location>
</feature>
<protein>
    <submittedName>
        <fullName evidence="3">Uncharacterized protein</fullName>
    </submittedName>
</protein>
<evidence type="ECO:0000313" key="4">
    <source>
        <dbReference type="Proteomes" id="UP000596742"/>
    </source>
</evidence>
<dbReference type="Proteomes" id="UP000596742">
    <property type="component" value="Unassembled WGS sequence"/>
</dbReference>
<evidence type="ECO:0000313" key="3">
    <source>
        <dbReference type="EMBL" id="VDI69111.1"/>
    </source>
</evidence>
<name>A0A8B6GU65_MYTGA</name>
<gene>
    <name evidence="3" type="ORF">MGAL_10B068817</name>
</gene>
<comment type="caution">
    <text evidence="3">The sequence shown here is derived from an EMBL/GenBank/DDBJ whole genome shotgun (WGS) entry which is preliminary data.</text>
</comment>
<dbReference type="EMBL" id="UYJE01008994">
    <property type="protein sequence ID" value="VDI69111.1"/>
    <property type="molecule type" value="Genomic_DNA"/>
</dbReference>
<keyword evidence="4" id="KW-1185">Reference proteome</keyword>
<proteinExistence type="predicted"/>
<keyword evidence="2" id="KW-1133">Transmembrane helix</keyword>
<evidence type="ECO:0000256" key="2">
    <source>
        <dbReference type="SAM" id="Phobius"/>
    </source>
</evidence>
<keyword evidence="2" id="KW-0812">Transmembrane</keyword>
<evidence type="ECO:0000256" key="1">
    <source>
        <dbReference type="SAM" id="MobiDB-lite"/>
    </source>
</evidence>